<sequence>MSSNSTGRAGALRIVSIVVAVAAAVMTAFQLVMIGSLAGIARDEAAGPLVVATTQVHAVVMLIAAVAVIVVAALGARGTMSGFAVVLTSAVALVMLGHLGVLISGTVQGVSIVPAVWMSALGVDALMVVALICLARAMRAGRIAR</sequence>
<reference evidence="1 2" key="1">
    <citation type="submission" date="2016-05" db="EMBL/GenBank/DDBJ databases">
        <authorList>
            <person name="Lavstsen T."/>
            <person name="Jespersen J.S."/>
        </authorList>
    </citation>
    <scope>NUCLEOTIDE SEQUENCE [LARGE SCALE GENOMIC DNA]</scope>
    <source>
        <strain evidence="1 2">YLB-01</strain>
    </source>
</reference>
<dbReference type="RefSeq" id="WP_067025180.1">
    <property type="nucleotide sequence ID" value="NZ_CP038256.1"/>
</dbReference>
<protein>
    <submittedName>
        <fullName evidence="1">Uncharacterized protein</fullName>
    </submittedName>
</protein>
<organism evidence="1 2">
    <name type="scientific">Microbacterium sediminis</name>
    <dbReference type="NCBI Taxonomy" id="904291"/>
    <lineage>
        <taxon>Bacteria</taxon>
        <taxon>Bacillati</taxon>
        <taxon>Actinomycetota</taxon>
        <taxon>Actinomycetes</taxon>
        <taxon>Micrococcales</taxon>
        <taxon>Microbacteriaceae</taxon>
        <taxon>Microbacterium</taxon>
    </lineage>
</organism>
<dbReference type="Proteomes" id="UP000093355">
    <property type="component" value="Unassembled WGS sequence"/>
</dbReference>
<gene>
    <name evidence="1" type="ORF">A7J15_04640</name>
</gene>
<dbReference type="STRING" id="904291.A7J15_04640"/>
<dbReference type="AlphaFoldDB" id="A0A1B9NDX8"/>
<evidence type="ECO:0000313" key="2">
    <source>
        <dbReference type="Proteomes" id="UP000093355"/>
    </source>
</evidence>
<keyword evidence="2" id="KW-1185">Reference proteome</keyword>
<accession>A0A1B9NDX8</accession>
<dbReference type="EMBL" id="LXMD01000021">
    <property type="protein sequence ID" value="OCG74809.1"/>
    <property type="molecule type" value="Genomic_DNA"/>
</dbReference>
<comment type="caution">
    <text evidence="1">The sequence shown here is derived from an EMBL/GenBank/DDBJ whole genome shotgun (WGS) entry which is preliminary data.</text>
</comment>
<proteinExistence type="predicted"/>
<name>A0A1B9NDX8_9MICO</name>
<evidence type="ECO:0000313" key="1">
    <source>
        <dbReference type="EMBL" id="OCG74809.1"/>
    </source>
</evidence>